<keyword evidence="11" id="KW-0520">NAD</keyword>
<keyword evidence="5" id="KW-0813">Transport</keyword>
<sequence length="164" mass="18407">MTFITLATMFSIMFVFLKHPLSLGLVLLAQTSLVSLISGRLCPNFWFSYILFLIMIGGMLILFIYMTSIASNEKFSMNMNSLPMPILLISLSLILSFSSSFLIDCFVSNDLTNMGNPILSFSMVKFTLYPMSTLLMFLIMYLFTALIAIVKIIGNNSGPLRPKH</sequence>
<dbReference type="EC" id="7.1.1.2" evidence="3"/>
<evidence type="ECO:0000256" key="13">
    <source>
        <dbReference type="ARBA" id="ARBA00023136"/>
    </source>
</evidence>
<keyword evidence="12 17" id="KW-0496">Mitochondrion</keyword>
<keyword evidence="7 16" id="KW-0812">Transmembrane</keyword>
<evidence type="ECO:0000313" key="17">
    <source>
        <dbReference type="EMBL" id="APB02827.1"/>
    </source>
</evidence>
<evidence type="ECO:0000256" key="16">
    <source>
        <dbReference type="SAM" id="Phobius"/>
    </source>
</evidence>
<keyword evidence="6" id="KW-0679">Respiratory chain</keyword>
<dbReference type="PANTHER" id="PTHR11435">
    <property type="entry name" value="NADH UBIQUINONE OXIDOREDUCTASE SUBUNIT ND6"/>
    <property type="match status" value="1"/>
</dbReference>
<evidence type="ECO:0000256" key="6">
    <source>
        <dbReference type="ARBA" id="ARBA00022660"/>
    </source>
</evidence>
<geneLocation type="mitochondrion" evidence="17"/>
<dbReference type="RefSeq" id="YP_009434161.1">
    <property type="nucleotide sequence ID" value="NC_036046.1"/>
</dbReference>
<evidence type="ECO:0000256" key="3">
    <source>
        <dbReference type="ARBA" id="ARBA00012944"/>
    </source>
</evidence>
<name>A0A343A7H3_9CUCU</name>
<dbReference type="PANTHER" id="PTHR11435:SF1">
    <property type="entry name" value="NADH-UBIQUINONE OXIDOREDUCTASE CHAIN 6"/>
    <property type="match status" value="1"/>
</dbReference>
<dbReference type="EMBL" id="KX161860">
    <property type="protein sequence ID" value="APB02827.1"/>
    <property type="molecule type" value="Genomic_DNA"/>
</dbReference>
<evidence type="ECO:0000256" key="5">
    <source>
        <dbReference type="ARBA" id="ARBA00022448"/>
    </source>
</evidence>
<evidence type="ECO:0000256" key="2">
    <source>
        <dbReference type="ARBA" id="ARBA00005698"/>
    </source>
</evidence>
<evidence type="ECO:0000256" key="11">
    <source>
        <dbReference type="ARBA" id="ARBA00023027"/>
    </source>
</evidence>
<evidence type="ECO:0000256" key="12">
    <source>
        <dbReference type="ARBA" id="ARBA00023128"/>
    </source>
</evidence>
<feature type="transmembrane region" description="Helical" evidence="16">
    <location>
        <begin position="86"/>
        <end position="109"/>
    </location>
</feature>
<proteinExistence type="inferred from homology"/>
<dbReference type="GO" id="GO:0031966">
    <property type="term" value="C:mitochondrial membrane"/>
    <property type="evidence" value="ECO:0007669"/>
    <property type="project" value="UniProtKB-SubCell"/>
</dbReference>
<comment type="subcellular location">
    <subcellularLocation>
        <location evidence="1">Mitochondrion membrane</location>
        <topology evidence="1">Multi-pass membrane protein</topology>
    </subcellularLocation>
</comment>
<evidence type="ECO:0000256" key="9">
    <source>
        <dbReference type="ARBA" id="ARBA00022982"/>
    </source>
</evidence>
<dbReference type="AlphaFoldDB" id="A0A343A7H3"/>
<protein>
    <recommendedName>
        <fullName evidence="4">NADH-ubiquinone oxidoreductase chain 6</fullName>
        <ecNumber evidence="3">7.1.1.2</ecNumber>
    </recommendedName>
    <alternativeName>
        <fullName evidence="14">NADH dehydrogenase subunit 6</fullName>
    </alternativeName>
</protein>
<evidence type="ECO:0000256" key="14">
    <source>
        <dbReference type="ARBA" id="ARBA00031019"/>
    </source>
</evidence>
<comment type="similarity">
    <text evidence="2">Belongs to the complex I subunit 6 family.</text>
</comment>
<keyword evidence="13 16" id="KW-0472">Membrane</keyword>
<keyword evidence="9" id="KW-0249">Electron transport</keyword>
<gene>
    <name evidence="17" type="primary">ND6</name>
</gene>
<keyword evidence="10 16" id="KW-1133">Transmembrane helix</keyword>
<feature type="transmembrane region" description="Helical" evidence="16">
    <location>
        <begin position="46"/>
        <end position="65"/>
    </location>
</feature>
<dbReference type="GO" id="GO:0008137">
    <property type="term" value="F:NADH dehydrogenase (ubiquinone) activity"/>
    <property type="evidence" value="ECO:0007669"/>
    <property type="project" value="UniProtKB-EC"/>
</dbReference>
<dbReference type="GeneID" id="34725274"/>
<feature type="transmembrane region" description="Helical" evidence="16">
    <location>
        <begin position="129"/>
        <end position="154"/>
    </location>
</feature>
<evidence type="ECO:0000256" key="10">
    <source>
        <dbReference type="ARBA" id="ARBA00022989"/>
    </source>
</evidence>
<accession>A0A343A7H3</accession>
<comment type="catalytic activity">
    <reaction evidence="15">
        <text>a ubiquinone + NADH + 5 H(+)(in) = a ubiquinol + NAD(+) + 4 H(+)(out)</text>
        <dbReference type="Rhea" id="RHEA:29091"/>
        <dbReference type="Rhea" id="RHEA-COMP:9565"/>
        <dbReference type="Rhea" id="RHEA-COMP:9566"/>
        <dbReference type="ChEBI" id="CHEBI:15378"/>
        <dbReference type="ChEBI" id="CHEBI:16389"/>
        <dbReference type="ChEBI" id="CHEBI:17976"/>
        <dbReference type="ChEBI" id="CHEBI:57540"/>
        <dbReference type="ChEBI" id="CHEBI:57945"/>
        <dbReference type="EC" id="7.1.1.2"/>
    </reaction>
</comment>
<dbReference type="CTD" id="4541"/>
<evidence type="ECO:0000256" key="8">
    <source>
        <dbReference type="ARBA" id="ARBA00022967"/>
    </source>
</evidence>
<keyword evidence="8" id="KW-1278">Translocase</keyword>
<evidence type="ECO:0000256" key="15">
    <source>
        <dbReference type="ARBA" id="ARBA00049551"/>
    </source>
</evidence>
<evidence type="ECO:0000256" key="4">
    <source>
        <dbReference type="ARBA" id="ARBA00021095"/>
    </source>
</evidence>
<evidence type="ECO:0000256" key="1">
    <source>
        <dbReference type="ARBA" id="ARBA00004225"/>
    </source>
</evidence>
<evidence type="ECO:0000256" key="7">
    <source>
        <dbReference type="ARBA" id="ARBA00022692"/>
    </source>
</evidence>
<reference evidence="17" key="1">
    <citation type="journal article" date="2017" name="BMC Genomics">
        <title>Mitochondrial genomes of blister beetles (Coleoptera, Meloidae) and two large intergenic spacers in Hycleus genera.</title>
        <authorList>
            <person name="Du C."/>
            <person name="Zhang L."/>
            <person name="Lu T."/>
            <person name="Ma J."/>
            <person name="Zeng C."/>
            <person name="Yue B."/>
            <person name="Zhang X."/>
        </authorList>
    </citation>
    <scope>NUCLEOTIDE SEQUENCE</scope>
</reference>
<dbReference type="InterPro" id="IPR050269">
    <property type="entry name" value="ComplexI_Subunit6"/>
</dbReference>
<organism evidence="17">
    <name type="scientific">Mylabris aulica</name>
    <dbReference type="NCBI Taxonomy" id="1914941"/>
    <lineage>
        <taxon>Eukaryota</taxon>
        <taxon>Metazoa</taxon>
        <taxon>Ecdysozoa</taxon>
        <taxon>Arthropoda</taxon>
        <taxon>Hexapoda</taxon>
        <taxon>Insecta</taxon>
        <taxon>Pterygota</taxon>
        <taxon>Neoptera</taxon>
        <taxon>Endopterygota</taxon>
        <taxon>Coleoptera</taxon>
        <taxon>Polyphaga</taxon>
        <taxon>Cucujiformia</taxon>
        <taxon>Meloidae</taxon>
        <taxon>Meloinae</taxon>
        <taxon>Mylabris</taxon>
    </lineage>
</organism>